<organism evidence="2 3">
    <name type="scientific">Thielaviopsis punctulata</name>
    <dbReference type="NCBI Taxonomy" id="72032"/>
    <lineage>
        <taxon>Eukaryota</taxon>
        <taxon>Fungi</taxon>
        <taxon>Dikarya</taxon>
        <taxon>Ascomycota</taxon>
        <taxon>Pezizomycotina</taxon>
        <taxon>Sordariomycetes</taxon>
        <taxon>Hypocreomycetidae</taxon>
        <taxon>Microascales</taxon>
        <taxon>Ceratocystidaceae</taxon>
        <taxon>Thielaviopsis</taxon>
    </lineage>
</organism>
<dbReference type="EMBL" id="LAEV01000335">
    <property type="protein sequence ID" value="KKA30639.1"/>
    <property type="molecule type" value="Genomic_DNA"/>
</dbReference>
<evidence type="ECO:0000256" key="1">
    <source>
        <dbReference type="SAM" id="Phobius"/>
    </source>
</evidence>
<dbReference type="PANTHER" id="PTHR28048:SF1">
    <property type="entry name" value="ACR195WP"/>
    <property type="match status" value="1"/>
</dbReference>
<keyword evidence="1" id="KW-0812">Transmembrane</keyword>
<feature type="transmembrane region" description="Helical" evidence="1">
    <location>
        <begin position="76"/>
        <end position="94"/>
    </location>
</feature>
<evidence type="ECO:0008006" key="4">
    <source>
        <dbReference type="Google" id="ProtNLM"/>
    </source>
</evidence>
<keyword evidence="3" id="KW-1185">Reference proteome</keyword>
<dbReference type="OrthoDB" id="6604875at2759"/>
<comment type="caution">
    <text evidence="2">The sequence shown here is derived from an EMBL/GenBank/DDBJ whole genome shotgun (WGS) entry which is preliminary data.</text>
</comment>
<keyword evidence="1" id="KW-0472">Membrane</keyword>
<proteinExistence type="predicted"/>
<keyword evidence="1" id="KW-1133">Transmembrane helix</keyword>
<dbReference type="Proteomes" id="UP000033483">
    <property type="component" value="Unassembled WGS sequence"/>
</dbReference>
<dbReference type="PANTHER" id="PTHR28048">
    <property type="entry name" value="ACR195WP"/>
    <property type="match status" value="1"/>
</dbReference>
<evidence type="ECO:0000313" key="3">
    <source>
        <dbReference type="Proteomes" id="UP000033483"/>
    </source>
</evidence>
<sequence length="95" mass="10519">MNDKTPSLHQLERPEKLSQVLKAEVDEDCLPCKVIGSGAFLSLSAFNYFSGMSQLEKRQAEILRSGSMFGMRSRRFGIAGISVGLAYLGLYRLMA</sequence>
<dbReference type="InterPro" id="IPR053092">
    <property type="entry name" value="Mitochondrial_unc_protein"/>
</dbReference>
<protein>
    <recommendedName>
        <fullName evidence="4">DUF4536 domain-containing protein</fullName>
    </recommendedName>
</protein>
<accession>A0A0F4ZJ51</accession>
<gene>
    <name evidence="2" type="ORF">TD95_004210</name>
</gene>
<evidence type="ECO:0000313" key="2">
    <source>
        <dbReference type="EMBL" id="KKA30639.1"/>
    </source>
</evidence>
<name>A0A0F4ZJ51_9PEZI</name>
<dbReference type="AlphaFoldDB" id="A0A0F4ZJ51"/>
<reference evidence="2 3" key="1">
    <citation type="submission" date="2015-03" db="EMBL/GenBank/DDBJ databases">
        <authorList>
            <person name="Radwan O."/>
            <person name="Al-Naeli F.A."/>
            <person name="Rendon G.A."/>
            <person name="Fields C."/>
        </authorList>
    </citation>
    <scope>NUCLEOTIDE SEQUENCE [LARGE SCALE GENOMIC DNA]</scope>
    <source>
        <strain evidence="2">CR-DP1</strain>
    </source>
</reference>